<evidence type="ECO:0000313" key="1">
    <source>
        <dbReference type="EMBL" id="GEU46581.1"/>
    </source>
</evidence>
<protein>
    <submittedName>
        <fullName evidence="1">Reverse transcriptase domain-containing protein</fullName>
    </submittedName>
</protein>
<organism evidence="1">
    <name type="scientific">Tanacetum cinerariifolium</name>
    <name type="common">Dalmatian daisy</name>
    <name type="synonym">Chrysanthemum cinerariifolium</name>
    <dbReference type="NCBI Taxonomy" id="118510"/>
    <lineage>
        <taxon>Eukaryota</taxon>
        <taxon>Viridiplantae</taxon>
        <taxon>Streptophyta</taxon>
        <taxon>Embryophyta</taxon>
        <taxon>Tracheophyta</taxon>
        <taxon>Spermatophyta</taxon>
        <taxon>Magnoliopsida</taxon>
        <taxon>eudicotyledons</taxon>
        <taxon>Gunneridae</taxon>
        <taxon>Pentapetalae</taxon>
        <taxon>asterids</taxon>
        <taxon>campanulids</taxon>
        <taxon>Asterales</taxon>
        <taxon>Asteraceae</taxon>
        <taxon>Asteroideae</taxon>
        <taxon>Anthemideae</taxon>
        <taxon>Anthemidinae</taxon>
        <taxon>Tanacetum</taxon>
    </lineage>
</organism>
<reference evidence="1" key="1">
    <citation type="journal article" date="2019" name="Sci. Rep.">
        <title>Draft genome of Tanacetum cinerariifolium, the natural source of mosquito coil.</title>
        <authorList>
            <person name="Yamashiro T."/>
            <person name="Shiraishi A."/>
            <person name="Satake H."/>
            <person name="Nakayama K."/>
        </authorList>
    </citation>
    <scope>NUCLEOTIDE SEQUENCE</scope>
</reference>
<dbReference type="SUPFAM" id="SSF56672">
    <property type="entry name" value="DNA/RNA polymerases"/>
    <property type="match status" value="1"/>
</dbReference>
<keyword evidence="1" id="KW-0695">RNA-directed DNA polymerase</keyword>
<proteinExistence type="predicted"/>
<sequence length="380" mass="43641">MSLTRRIIEFAGPEYKMPTNIKLYDGTTDPEDHLSRFASAANSEEWFIPIWCRMFQQALDRKVDDGNGFHHGRTGGHEDLVVYGLGQITQTSEAFLELETQLRLPSPRPKLNYVREGNTDRIRKVKPFGEGREATKKTSSWQRCSPTAEGIKARLKETRTDLAGFAWEISKPLEKIELEMLWAIPSTIHFMMKLPTLKGVATLVTRTIIIFECMRLEKKKMVEGSLEGEKEVIIIEEVLVNPSFLDQRIQTLLGCLQGLSSNPNGEGRGRENNVLHRPRDILLHKDALQTQEHEGHIPKSPWTLKEMQSLSEKLATLNHFLAKSAERSLPFFNTLKNITKENKHEYRWTSKVEEAFQQMKKLSLPRLIENSIRHGIPFDL</sequence>
<dbReference type="AlphaFoldDB" id="A0A6L2KAU7"/>
<gene>
    <name evidence="1" type="ORF">Tci_018559</name>
</gene>
<accession>A0A6L2KAU7</accession>
<dbReference type="EMBL" id="BKCJ010002145">
    <property type="protein sequence ID" value="GEU46581.1"/>
    <property type="molecule type" value="Genomic_DNA"/>
</dbReference>
<name>A0A6L2KAU7_TANCI</name>
<keyword evidence="1" id="KW-0548">Nucleotidyltransferase</keyword>
<dbReference type="InterPro" id="IPR043502">
    <property type="entry name" value="DNA/RNA_pol_sf"/>
</dbReference>
<comment type="caution">
    <text evidence="1">The sequence shown here is derived from an EMBL/GenBank/DDBJ whole genome shotgun (WGS) entry which is preliminary data.</text>
</comment>
<dbReference type="GO" id="GO:0003964">
    <property type="term" value="F:RNA-directed DNA polymerase activity"/>
    <property type="evidence" value="ECO:0007669"/>
    <property type="project" value="UniProtKB-KW"/>
</dbReference>
<keyword evidence="1" id="KW-0808">Transferase</keyword>